<evidence type="ECO:0000313" key="1">
    <source>
        <dbReference type="EMBL" id="MET9850123.1"/>
    </source>
</evidence>
<evidence type="ECO:0000313" key="2">
    <source>
        <dbReference type="Proteomes" id="UP001550210"/>
    </source>
</evidence>
<dbReference type="EMBL" id="JBEXPZ010000065">
    <property type="protein sequence ID" value="MET9850123.1"/>
    <property type="molecule type" value="Genomic_DNA"/>
</dbReference>
<sequence>MPGLRLLPWTSPDGKPCYLDPDTAHPGTLSLLADNVEAMQLGSAEEVAAGGRAVLADPVAGEWALRFALTRAVESLEDVVRIAVSRGRRLDETSARSTDAD</sequence>
<proteinExistence type="predicted"/>
<name>A0ABV2V8H6_9ACTN</name>
<dbReference type="Proteomes" id="UP001550210">
    <property type="component" value="Unassembled WGS sequence"/>
</dbReference>
<comment type="caution">
    <text evidence="1">The sequence shown here is derived from an EMBL/GenBank/DDBJ whole genome shotgun (WGS) entry which is preliminary data.</text>
</comment>
<organism evidence="1 2">
    <name type="scientific">Streptomyces ossamyceticus</name>
    <dbReference type="NCBI Taxonomy" id="249581"/>
    <lineage>
        <taxon>Bacteria</taxon>
        <taxon>Bacillati</taxon>
        <taxon>Actinomycetota</taxon>
        <taxon>Actinomycetes</taxon>
        <taxon>Kitasatosporales</taxon>
        <taxon>Streptomycetaceae</taxon>
        <taxon>Streptomyces</taxon>
    </lineage>
</organism>
<accession>A0ABV2V8H6</accession>
<keyword evidence="2" id="KW-1185">Reference proteome</keyword>
<reference evidence="1 2" key="1">
    <citation type="submission" date="2024-06" db="EMBL/GenBank/DDBJ databases">
        <title>The Natural Products Discovery Center: Release of the First 8490 Sequenced Strains for Exploring Actinobacteria Biosynthetic Diversity.</title>
        <authorList>
            <person name="Kalkreuter E."/>
            <person name="Kautsar S.A."/>
            <person name="Yang D."/>
            <person name="Bader C.D."/>
            <person name="Teijaro C.N."/>
            <person name="Fluegel L."/>
            <person name="Davis C.M."/>
            <person name="Simpson J.R."/>
            <person name="Lauterbach L."/>
            <person name="Steele A.D."/>
            <person name="Gui C."/>
            <person name="Meng S."/>
            <person name="Li G."/>
            <person name="Viehrig K."/>
            <person name="Ye F."/>
            <person name="Su P."/>
            <person name="Kiefer A.F."/>
            <person name="Nichols A."/>
            <person name="Cepeda A.J."/>
            <person name="Yan W."/>
            <person name="Fan B."/>
            <person name="Jiang Y."/>
            <person name="Adhikari A."/>
            <person name="Zheng C.-J."/>
            <person name="Schuster L."/>
            <person name="Cowan T.M."/>
            <person name="Smanski M.J."/>
            <person name="Chevrette M.G."/>
            <person name="De Carvalho L.P.S."/>
            <person name="Shen B."/>
        </authorList>
    </citation>
    <scope>NUCLEOTIDE SEQUENCE [LARGE SCALE GENOMIC DNA]</scope>
    <source>
        <strain evidence="1 2">NPDC006434</strain>
    </source>
</reference>
<protein>
    <submittedName>
        <fullName evidence="1">Uncharacterized protein</fullName>
    </submittedName>
</protein>
<gene>
    <name evidence="1" type="ORF">ABZZ21_37360</name>
</gene>
<dbReference type="RefSeq" id="WP_355403092.1">
    <property type="nucleotide sequence ID" value="NZ_JBEXPZ010000065.1"/>
</dbReference>